<dbReference type="Pfam" id="PF23500">
    <property type="entry name" value="DUF7133"/>
    <property type="match status" value="1"/>
</dbReference>
<dbReference type="InterPro" id="IPR036909">
    <property type="entry name" value="Cyt_c-like_dom_sf"/>
</dbReference>
<evidence type="ECO:0000256" key="4">
    <source>
        <dbReference type="PROSITE-ProRule" id="PRU00433"/>
    </source>
</evidence>
<evidence type="ECO:0000256" key="2">
    <source>
        <dbReference type="ARBA" id="ARBA00022723"/>
    </source>
</evidence>
<keyword evidence="1 4" id="KW-0349">Heme</keyword>
<gene>
    <name evidence="6" type="ORF">SAMN04488541_102946</name>
</gene>
<keyword evidence="7" id="KW-1185">Reference proteome</keyword>
<evidence type="ECO:0000256" key="1">
    <source>
        <dbReference type="ARBA" id="ARBA00022617"/>
    </source>
</evidence>
<dbReference type="SUPFAM" id="SSF48371">
    <property type="entry name" value="ARM repeat"/>
    <property type="match status" value="1"/>
</dbReference>
<keyword evidence="3 4" id="KW-0408">Iron</keyword>
<dbReference type="Pfam" id="PF13646">
    <property type="entry name" value="HEAT_2"/>
    <property type="match status" value="1"/>
</dbReference>
<dbReference type="Gene3D" id="1.10.760.10">
    <property type="entry name" value="Cytochrome c-like domain"/>
    <property type="match status" value="1"/>
</dbReference>
<dbReference type="STRING" id="1003.SAMN04488541_102946"/>
<evidence type="ECO:0000256" key="3">
    <source>
        <dbReference type="ARBA" id="ARBA00023004"/>
    </source>
</evidence>
<dbReference type="SUPFAM" id="SSF50952">
    <property type="entry name" value="Soluble quinoprotein glucose dehydrogenase"/>
    <property type="match status" value="1"/>
</dbReference>
<dbReference type="InterPro" id="IPR011041">
    <property type="entry name" value="Quinoprot_gluc/sorb_DH_b-prop"/>
</dbReference>
<dbReference type="OrthoDB" id="9808161at2"/>
<dbReference type="Proteomes" id="UP000199513">
    <property type="component" value="Unassembled WGS sequence"/>
</dbReference>
<dbReference type="RefSeq" id="WP_091548330.1">
    <property type="nucleotide sequence ID" value="NZ_FONY01000029.1"/>
</dbReference>
<dbReference type="InterPro" id="IPR009056">
    <property type="entry name" value="Cyt_c-like_dom"/>
</dbReference>
<accession>A0A1I2ICC1</accession>
<dbReference type="InterPro" id="IPR055557">
    <property type="entry name" value="DUF7133"/>
</dbReference>
<evidence type="ECO:0000259" key="5">
    <source>
        <dbReference type="PROSITE" id="PS51007"/>
    </source>
</evidence>
<keyword evidence="2 4" id="KW-0479">Metal-binding</keyword>
<dbReference type="Gene3D" id="1.25.10.10">
    <property type="entry name" value="Leucine-rich Repeat Variant"/>
    <property type="match status" value="3"/>
</dbReference>
<evidence type="ECO:0000313" key="7">
    <source>
        <dbReference type="Proteomes" id="UP000199513"/>
    </source>
</evidence>
<dbReference type="Gene3D" id="2.120.10.30">
    <property type="entry name" value="TolB, C-terminal domain"/>
    <property type="match status" value="1"/>
</dbReference>
<dbReference type="InterPro" id="IPR004155">
    <property type="entry name" value="PBS_lyase_HEAT"/>
</dbReference>
<dbReference type="AlphaFoldDB" id="A0A1I2ICC1"/>
<dbReference type="GO" id="GO:0020037">
    <property type="term" value="F:heme binding"/>
    <property type="evidence" value="ECO:0007669"/>
    <property type="project" value="InterPro"/>
</dbReference>
<dbReference type="EMBL" id="FONY01000029">
    <property type="protein sequence ID" value="SFF38171.1"/>
    <property type="molecule type" value="Genomic_DNA"/>
</dbReference>
<dbReference type="PROSITE" id="PS51257">
    <property type="entry name" value="PROKAR_LIPOPROTEIN"/>
    <property type="match status" value="1"/>
</dbReference>
<protein>
    <submittedName>
        <fullName evidence="6">Putative membrane-bound dehydrogenase domain-containing protein</fullName>
    </submittedName>
</protein>
<dbReference type="InterPro" id="IPR016024">
    <property type="entry name" value="ARM-type_fold"/>
</dbReference>
<dbReference type="GO" id="GO:0009055">
    <property type="term" value="F:electron transfer activity"/>
    <property type="evidence" value="ECO:0007669"/>
    <property type="project" value="InterPro"/>
</dbReference>
<feature type="domain" description="Cytochrome c" evidence="5">
    <location>
        <begin position="1004"/>
        <end position="1140"/>
    </location>
</feature>
<organism evidence="6 7">
    <name type="scientific">Thermoflexibacter ruber</name>
    <dbReference type="NCBI Taxonomy" id="1003"/>
    <lineage>
        <taxon>Bacteria</taxon>
        <taxon>Pseudomonadati</taxon>
        <taxon>Bacteroidota</taxon>
        <taxon>Cytophagia</taxon>
        <taxon>Cytophagales</taxon>
        <taxon>Thermoflexibacteraceae</taxon>
        <taxon>Thermoflexibacter</taxon>
    </lineage>
</organism>
<proteinExistence type="predicted"/>
<dbReference type="PANTHER" id="PTHR33546:SF1">
    <property type="entry name" value="LARGE, MULTIFUNCTIONAL SECRETED PROTEIN"/>
    <property type="match status" value="1"/>
</dbReference>
<dbReference type="GO" id="GO:0046872">
    <property type="term" value="F:metal ion binding"/>
    <property type="evidence" value="ECO:0007669"/>
    <property type="project" value="UniProtKB-KW"/>
</dbReference>
<dbReference type="InterPro" id="IPR013427">
    <property type="entry name" value="Haem-bd_dom_put"/>
</dbReference>
<dbReference type="InterPro" id="IPR011042">
    <property type="entry name" value="6-blade_b-propeller_TolB-like"/>
</dbReference>
<dbReference type="InterPro" id="IPR011989">
    <property type="entry name" value="ARM-like"/>
</dbReference>
<dbReference type="PANTHER" id="PTHR33546">
    <property type="entry name" value="LARGE, MULTIFUNCTIONAL SECRETED PROTEIN-RELATED"/>
    <property type="match status" value="1"/>
</dbReference>
<reference evidence="6 7" key="1">
    <citation type="submission" date="2016-10" db="EMBL/GenBank/DDBJ databases">
        <authorList>
            <person name="de Groot N.N."/>
        </authorList>
    </citation>
    <scope>NUCLEOTIDE SEQUENCE [LARGE SCALE GENOMIC DNA]</scope>
    <source>
        <strain>GEY</strain>
        <strain evidence="7">DSM 9560</strain>
    </source>
</reference>
<dbReference type="SUPFAM" id="SSF46626">
    <property type="entry name" value="Cytochrome c"/>
    <property type="match status" value="1"/>
</dbReference>
<dbReference type="SMART" id="SM00567">
    <property type="entry name" value="EZ_HEAT"/>
    <property type="match status" value="6"/>
</dbReference>
<sequence length="1142" mass="126833">MKLYSWFTVFFAGSVLLFSCNHQGSESTQTEGEKVTYPKKVVELKAEDAAELASKIKQEVNVTLADSLELSLWASDTLVQDPIAISIDDKGRIYYTRASRQKNSEFDIRGHRNWITPSISFQTVEDRRKFLRETFSADSEESKKHLKDLNNDGVKDWKDLAVEKEQVWVVEDKSGDGIADRAQLYLEDFNEEITDVANGIKVHEDNVFVAVGPDVWRTKDLDKDGIADRKTSISHGYAVHIGFSGHGMSGATIGPDGRLWWGIGDIGMNVVDKEGKNWKYPNQGVIVRSELDGSNFEVFAAGLRNTHEFVFDQYGNLITEDNDGDHPGEMERLVFLIDGSDSGWRTNWQFGKYTDTDNNSYKVWMDEKLHVPRWEGQAAYILPPIANYVNGPTGMKFNPGTALGKKWQNHFFIAEFRGSQTNSPIHAFTLKPKGASFELDKTQEVVKGLLPTGMDFGIDGALYFSDWVEGWGIKNKGRIWKLDVPNEANSAIRQETKKLLSADFSKNTEAELSQWLQHEDMRVRQKAQFELVKRGEKGFDVLLASAKQEKHQLARVHGLWGIGQLARQKADYAKSLTAFLQDKDAEIVAQAAKLIGDVRYKGASKELIALLKHASPRVQLYATEALGRTQDENGIQPIADLLVSNDDKDMWLRHAGAVALGRIGKEQALVAFKNHNSQALRLAVVVALRRMKSPQVAQFLQDKSELVVTEAARAINDEFSIEEALPALANVLKETRFTSEALLRRAINANLRVGKPENIKLLADFANNKTQTIAMRAEALEALSTWAKPSVTDRVDGHYRGEISRDGTEAKQAVLAILPNLLAEKEEAMQLAAAKAAGRLKITQVEKEMLALVKTNASAEVRKSALNTLYAIGSNLLNEGLEMGLADKDNKVRSEALEILPKSDLKEETSVKLLEKVLSVGTDMEKQTALASLGSFKGKEAVQALEKALNDLIAKKLSPAIQLDVIEAVEKQNEENLIAKLKTYQEAKPKDDPLAPYQEALVGGNFWKGRDIFYNHESAQCVRCHAVFEVGGNVGPGLASVGKRLSPKELLESIVEPSAKLAKGYEMLILTMKNEETVSGIVLEETAKEIKLKIGNSDIRTVEKSQIANRRTAPSGMPPMGGMLTKREIRDLVAFLSGLKEE</sequence>
<name>A0A1I2ICC1_9BACT</name>
<dbReference type="NCBIfam" id="TIGR02603">
    <property type="entry name" value="CxxCH_TIGR02603"/>
    <property type="match status" value="1"/>
</dbReference>
<dbReference type="PROSITE" id="PS51007">
    <property type="entry name" value="CYTC"/>
    <property type="match status" value="1"/>
</dbReference>
<evidence type="ECO:0000313" key="6">
    <source>
        <dbReference type="EMBL" id="SFF38171.1"/>
    </source>
</evidence>